<dbReference type="GeneID" id="91091735"/>
<sequence length="303" mass="34829">MTPLLPPEDMYQLTSTPVKPEWLLKATQVKVECGDDFEPIFNHTMLIKTPLMQFPLTNHSTPDIEVTIKLGKPRGSGYLWDVYEAIVYNPDTGDSLEVVVKYTLPFTFEGLKYHDDWLCDDQTLEGIAIDAIETEHRMYTKDLLELQGKDIPIHYGTFADQRKKAFCMILEDVGDPIGNLPAMWNIDEADKIRIKEIFESIHKLNILHWTVERDNVCKREKDGAIRVIDFHRAARTDSALDLAWEQHEAEINVGLATWIMYADFVEDFHEAAAKIKNNAEQDNASVEPDQSNKRKRKHSDAKL</sequence>
<organism evidence="2 3">
    <name type="scientific">Kwoniella dendrophila CBS 6074</name>
    <dbReference type="NCBI Taxonomy" id="1295534"/>
    <lineage>
        <taxon>Eukaryota</taxon>
        <taxon>Fungi</taxon>
        <taxon>Dikarya</taxon>
        <taxon>Basidiomycota</taxon>
        <taxon>Agaricomycotina</taxon>
        <taxon>Tremellomycetes</taxon>
        <taxon>Tremellales</taxon>
        <taxon>Cryptococcaceae</taxon>
        <taxon>Kwoniella</taxon>
    </lineage>
</organism>
<protein>
    <recommendedName>
        <fullName evidence="4">Protein kinase domain-containing protein</fullName>
    </recommendedName>
</protein>
<dbReference type="EMBL" id="CP144098">
    <property type="protein sequence ID" value="WWC86190.1"/>
    <property type="molecule type" value="Genomic_DNA"/>
</dbReference>
<evidence type="ECO:0000313" key="2">
    <source>
        <dbReference type="EMBL" id="WWC86190.1"/>
    </source>
</evidence>
<accession>A0AAX4JNS7</accession>
<proteinExistence type="predicted"/>
<evidence type="ECO:0000313" key="3">
    <source>
        <dbReference type="Proteomes" id="UP001355207"/>
    </source>
</evidence>
<dbReference type="Proteomes" id="UP001355207">
    <property type="component" value="Chromosome 1"/>
</dbReference>
<evidence type="ECO:0008006" key="4">
    <source>
        <dbReference type="Google" id="ProtNLM"/>
    </source>
</evidence>
<gene>
    <name evidence="2" type="ORF">L201_001063</name>
</gene>
<dbReference type="AlphaFoldDB" id="A0AAX4JNS7"/>
<dbReference type="RefSeq" id="XP_066072953.1">
    <property type="nucleotide sequence ID" value="XM_066216856.1"/>
</dbReference>
<dbReference type="InterPro" id="IPR011009">
    <property type="entry name" value="Kinase-like_dom_sf"/>
</dbReference>
<dbReference type="SUPFAM" id="SSF56112">
    <property type="entry name" value="Protein kinase-like (PK-like)"/>
    <property type="match status" value="1"/>
</dbReference>
<name>A0AAX4JNS7_9TREE</name>
<feature type="compositionally biased region" description="Basic residues" evidence="1">
    <location>
        <begin position="293"/>
        <end position="303"/>
    </location>
</feature>
<keyword evidence="3" id="KW-1185">Reference proteome</keyword>
<evidence type="ECO:0000256" key="1">
    <source>
        <dbReference type="SAM" id="MobiDB-lite"/>
    </source>
</evidence>
<reference evidence="2 3" key="1">
    <citation type="submission" date="2024-01" db="EMBL/GenBank/DDBJ databases">
        <title>Comparative genomics of Cryptococcus and Kwoniella reveals pathogenesis evolution and contrasting modes of karyotype evolution via chromosome fusion or intercentromeric recombination.</title>
        <authorList>
            <person name="Coelho M.A."/>
            <person name="David-Palma M."/>
            <person name="Shea T."/>
            <person name="Bowers K."/>
            <person name="McGinley-Smith S."/>
            <person name="Mohammad A.W."/>
            <person name="Gnirke A."/>
            <person name="Yurkov A.M."/>
            <person name="Nowrousian M."/>
            <person name="Sun S."/>
            <person name="Cuomo C.A."/>
            <person name="Heitman J."/>
        </authorList>
    </citation>
    <scope>NUCLEOTIDE SEQUENCE [LARGE SCALE GENOMIC DNA]</scope>
    <source>
        <strain evidence="2 3">CBS 6074</strain>
    </source>
</reference>
<feature type="region of interest" description="Disordered" evidence="1">
    <location>
        <begin position="276"/>
        <end position="303"/>
    </location>
</feature>